<comment type="similarity">
    <text evidence="1">Belongs to the bacterial solute-binding protein 3 family.</text>
</comment>
<dbReference type="AlphaFoldDB" id="G4QEM9"/>
<keyword evidence="4" id="KW-1185">Reference proteome</keyword>
<evidence type="ECO:0000313" key="4">
    <source>
        <dbReference type="Proteomes" id="UP000009282"/>
    </source>
</evidence>
<organism evidence="3 4">
    <name type="scientific">Glaciecola nitratireducens (strain JCM 12485 / KCTC 12276 / FR1064)</name>
    <dbReference type="NCBI Taxonomy" id="1085623"/>
    <lineage>
        <taxon>Bacteria</taxon>
        <taxon>Pseudomonadati</taxon>
        <taxon>Pseudomonadota</taxon>
        <taxon>Gammaproteobacteria</taxon>
        <taxon>Alteromonadales</taxon>
        <taxon>Alteromonadaceae</taxon>
        <taxon>Brumicola</taxon>
    </lineage>
</organism>
<proteinExistence type="inferred from homology"/>
<dbReference type="PANTHER" id="PTHR35936">
    <property type="entry name" value="MEMBRANE-BOUND LYTIC MUREIN TRANSGLYCOSYLASE F"/>
    <property type="match status" value="1"/>
</dbReference>
<dbReference type="eggNOG" id="COG0834">
    <property type="taxonomic scope" value="Bacteria"/>
</dbReference>
<dbReference type="RefSeq" id="WP_014107669.1">
    <property type="nucleotide sequence ID" value="NC_016041.1"/>
</dbReference>
<dbReference type="KEGG" id="gni:GNIT_0639"/>
<dbReference type="Gene3D" id="3.40.190.10">
    <property type="entry name" value="Periplasmic binding protein-like II"/>
    <property type="match status" value="2"/>
</dbReference>
<evidence type="ECO:0000313" key="3">
    <source>
        <dbReference type="EMBL" id="AEP28792.1"/>
    </source>
</evidence>
<keyword evidence="2" id="KW-0732">Signal</keyword>
<feature type="signal peptide" evidence="2">
    <location>
        <begin position="1"/>
        <end position="30"/>
    </location>
</feature>
<dbReference type="HOGENOM" id="CLU_1041159_0_0_6"/>
<evidence type="ECO:0000256" key="2">
    <source>
        <dbReference type="SAM" id="SignalP"/>
    </source>
</evidence>
<feature type="chain" id="PRO_5003467208" evidence="2">
    <location>
        <begin position="31"/>
        <end position="267"/>
    </location>
</feature>
<sequence>MLISNTHKAVMAAAVLLVVSSMLLSTTLQAQTLNLVGNKVATYIDEHKLPARQMDVVAAALGDKKAQIIATTQAWSGSGLRSGKFAGYIDHYSLNDQKDDYLYSLPYMQVELHVVSRNQKAESIIRLEQLYRERVGVENRFANTDQLRDERDIRWARSPWFFDNIKQLSERRVDFLLVDKAMLDEMNLLLKSVGQKPIYVSKVSLISVNVSLAIHRDYADAKDIIASFEKGIEALKSSGEYAELLKQDLNRESLLDDRVYSDILEKW</sequence>
<dbReference type="Proteomes" id="UP000009282">
    <property type="component" value="Chromosome"/>
</dbReference>
<gene>
    <name evidence="3" type="ordered locus">GNIT_0639</name>
</gene>
<protein>
    <submittedName>
        <fullName evidence="3">Uncharacterized protein</fullName>
    </submittedName>
</protein>
<accession>G4QEM9</accession>
<dbReference type="OrthoDB" id="6334989at2"/>
<reference evidence="3 4" key="1">
    <citation type="journal article" date="2011" name="J. Bacteriol.">
        <title>Complete genome sequence of seawater bacterium Glaciecola nitratireducens FR1064T.</title>
        <authorList>
            <person name="Bian F."/>
            <person name="Qin Q.L."/>
            <person name="Xie B.B."/>
            <person name="Shu Y.L."/>
            <person name="Zhang X.Y."/>
            <person name="Yu Y."/>
            <person name="Chen B."/>
            <person name="Chen X.L."/>
            <person name="Zhou B.C."/>
            <person name="Zhang Y.Z."/>
        </authorList>
    </citation>
    <scope>NUCLEOTIDE SEQUENCE [LARGE SCALE GENOMIC DNA]</scope>
    <source>
        <strain evidence="4">JCM 12485 / KCTC 12276 / FR1064</strain>
    </source>
</reference>
<dbReference type="SUPFAM" id="SSF53850">
    <property type="entry name" value="Periplasmic binding protein-like II"/>
    <property type="match status" value="1"/>
</dbReference>
<name>G4QEM9_GLANF</name>
<evidence type="ECO:0000256" key="1">
    <source>
        <dbReference type="ARBA" id="ARBA00010333"/>
    </source>
</evidence>
<dbReference type="EMBL" id="CP003060">
    <property type="protein sequence ID" value="AEP28792.1"/>
    <property type="molecule type" value="Genomic_DNA"/>
</dbReference>